<dbReference type="AlphaFoldDB" id="A0AAV0WJ86"/>
<feature type="domain" description="Mutator-like transposase" evidence="1">
    <location>
        <begin position="48"/>
        <end position="217"/>
    </location>
</feature>
<comment type="caution">
    <text evidence="2">The sequence shown here is derived from an EMBL/GenBank/DDBJ whole genome shotgun (WGS) entry which is preliminary data.</text>
</comment>
<gene>
    <name evidence="2" type="ORF">MEUPH1_LOCUS11691</name>
</gene>
<evidence type="ECO:0000313" key="2">
    <source>
        <dbReference type="EMBL" id="CAI6355884.1"/>
    </source>
</evidence>
<organism evidence="2 3">
    <name type="scientific">Macrosiphum euphorbiae</name>
    <name type="common">potato aphid</name>
    <dbReference type="NCBI Taxonomy" id="13131"/>
    <lineage>
        <taxon>Eukaryota</taxon>
        <taxon>Metazoa</taxon>
        <taxon>Ecdysozoa</taxon>
        <taxon>Arthropoda</taxon>
        <taxon>Hexapoda</taxon>
        <taxon>Insecta</taxon>
        <taxon>Pterygota</taxon>
        <taxon>Neoptera</taxon>
        <taxon>Paraneoptera</taxon>
        <taxon>Hemiptera</taxon>
        <taxon>Sternorrhyncha</taxon>
        <taxon>Aphidomorpha</taxon>
        <taxon>Aphidoidea</taxon>
        <taxon>Aphididae</taxon>
        <taxon>Macrosiphini</taxon>
        <taxon>Macrosiphum</taxon>
    </lineage>
</organism>
<keyword evidence="3" id="KW-1185">Reference proteome</keyword>
<name>A0AAV0WJ86_9HEMI</name>
<reference evidence="2 3" key="1">
    <citation type="submission" date="2023-01" db="EMBL/GenBank/DDBJ databases">
        <authorList>
            <person name="Whitehead M."/>
        </authorList>
    </citation>
    <scope>NUCLEOTIDE SEQUENCE [LARGE SCALE GENOMIC DNA]</scope>
</reference>
<protein>
    <recommendedName>
        <fullName evidence="1">Mutator-like transposase domain-containing protein</fullName>
    </recommendedName>
</protein>
<evidence type="ECO:0000259" key="1">
    <source>
        <dbReference type="Pfam" id="PF20700"/>
    </source>
</evidence>
<accession>A0AAV0WJ86</accession>
<dbReference type="Proteomes" id="UP001160148">
    <property type="component" value="Unassembled WGS sequence"/>
</dbReference>
<dbReference type="Pfam" id="PF20700">
    <property type="entry name" value="Mutator"/>
    <property type="match status" value="1"/>
</dbReference>
<sequence>MHGKVTCLDSKEDEILALPLDDISQSSDLNISTSPLKENLNTDADILGRRIVNISHLFNAIKLIDNHESFDCSFKDMRIIKEIKYGFKSTFVFKCNMCNTISKILTEDENLMSINTAAVAGIINIGCGFSHFQDITCALEVPTINYGTYNTEHKTVCQGYELAAIKAMDDAAKIEAELAIQAGDIDTNGTPLVAVVADGSWCKRSYKTMYNSPSGMIRYSLLSYKFDSIFNFV</sequence>
<evidence type="ECO:0000313" key="3">
    <source>
        <dbReference type="Proteomes" id="UP001160148"/>
    </source>
</evidence>
<dbReference type="InterPro" id="IPR049012">
    <property type="entry name" value="Mutator_transp_dom"/>
</dbReference>
<dbReference type="EMBL" id="CARXXK010000002">
    <property type="protein sequence ID" value="CAI6355884.1"/>
    <property type="molecule type" value="Genomic_DNA"/>
</dbReference>
<proteinExistence type="predicted"/>